<dbReference type="PROSITE" id="PS51257">
    <property type="entry name" value="PROKAR_LIPOPROTEIN"/>
    <property type="match status" value="1"/>
</dbReference>
<dbReference type="EMBL" id="DPMF01000351">
    <property type="protein sequence ID" value="HCV82409.1"/>
    <property type="molecule type" value="Genomic_DNA"/>
</dbReference>
<gene>
    <name evidence="3" type="ORF">DGQ38_15310</name>
</gene>
<evidence type="ECO:0000313" key="3">
    <source>
        <dbReference type="EMBL" id="HCV82409.1"/>
    </source>
</evidence>
<evidence type="ECO:0000256" key="1">
    <source>
        <dbReference type="SAM" id="SignalP"/>
    </source>
</evidence>
<name>A0A3D5J2S5_9FLAO</name>
<dbReference type="InterPro" id="IPR013766">
    <property type="entry name" value="Thioredoxin_domain"/>
</dbReference>
<dbReference type="InterPro" id="IPR050553">
    <property type="entry name" value="Thioredoxin_ResA/DsbE_sf"/>
</dbReference>
<dbReference type="AlphaFoldDB" id="A0A3D5J2S5"/>
<organism evidence="3 4">
    <name type="scientific">Zunongwangia profunda</name>
    <dbReference type="NCBI Taxonomy" id="398743"/>
    <lineage>
        <taxon>Bacteria</taxon>
        <taxon>Pseudomonadati</taxon>
        <taxon>Bacteroidota</taxon>
        <taxon>Flavobacteriia</taxon>
        <taxon>Flavobacteriales</taxon>
        <taxon>Flavobacteriaceae</taxon>
        <taxon>Zunongwangia</taxon>
    </lineage>
</organism>
<dbReference type="RefSeq" id="WP_273299703.1">
    <property type="nucleotide sequence ID" value="NZ_CAJXAW010000006.1"/>
</dbReference>
<dbReference type="CDD" id="cd02966">
    <property type="entry name" value="TlpA_like_family"/>
    <property type="match status" value="1"/>
</dbReference>
<dbReference type="GO" id="GO:0016491">
    <property type="term" value="F:oxidoreductase activity"/>
    <property type="evidence" value="ECO:0007669"/>
    <property type="project" value="InterPro"/>
</dbReference>
<dbReference type="PROSITE" id="PS51352">
    <property type="entry name" value="THIOREDOXIN_2"/>
    <property type="match status" value="1"/>
</dbReference>
<dbReference type="Gene3D" id="3.40.30.10">
    <property type="entry name" value="Glutaredoxin"/>
    <property type="match status" value="1"/>
</dbReference>
<sequence>MFIIKKIKLPAFLLFSIVLFVSSCNQKPQLYGTPNVDIATIQSQFLNWYRYDKIYIDLSKDYHALNSNSEEISKEEFLEELSKAKYLVVRMNSAENTTFYKLIEIPEDGNKEIGNQLAKKADRELRNLKLLNKPFPDFNLKSLKGNSYQLSQFKDQYLVLNFWYTTCGKCKKELPDIEALAQKYKYRDIAFLNISLNEVHTLNNYLDGKNYQVETLPMNKKYVLDSLSIRLFPTYLIIDPNKKVINVSNNSRQLEKRVKEIIDELN</sequence>
<dbReference type="Proteomes" id="UP000264330">
    <property type="component" value="Unassembled WGS sequence"/>
</dbReference>
<comment type="caution">
    <text evidence="3">The sequence shown here is derived from an EMBL/GenBank/DDBJ whole genome shotgun (WGS) entry which is preliminary data.</text>
</comment>
<dbReference type="SUPFAM" id="SSF52833">
    <property type="entry name" value="Thioredoxin-like"/>
    <property type="match status" value="1"/>
</dbReference>
<dbReference type="InterPro" id="IPR000866">
    <property type="entry name" value="AhpC/TSA"/>
</dbReference>
<dbReference type="GO" id="GO:0016209">
    <property type="term" value="F:antioxidant activity"/>
    <property type="evidence" value="ECO:0007669"/>
    <property type="project" value="InterPro"/>
</dbReference>
<reference evidence="3 4" key="1">
    <citation type="journal article" date="2018" name="Nat. Biotechnol.">
        <title>A standardized bacterial taxonomy based on genome phylogeny substantially revises the tree of life.</title>
        <authorList>
            <person name="Parks D.H."/>
            <person name="Chuvochina M."/>
            <person name="Waite D.W."/>
            <person name="Rinke C."/>
            <person name="Skarshewski A."/>
            <person name="Chaumeil P.A."/>
            <person name="Hugenholtz P."/>
        </authorList>
    </citation>
    <scope>NUCLEOTIDE SEQUENCE [LARGE SCALE GENOMIC DNA]</scope>
    <source>
        <strain evidence="3">UBA9359</strain>
    </source>
</reference>
<feature type="signal peptide" evidence="1">
    <location>
        <begin position="1"/>
        <end position="23"/>
    </location>
</feature>
<feature type="domain" description="Thioredoxin" evidence="2">
    <location>
        <begin position="129"/>
        <end position="266"/>
    </location>
</feature>
<feature type="chain" id="PRO_5017761157" description="Thioredoxin domain-containing protein" evidence="1">
    <location>
        <begin position="24"/>
        <end position="266"/>
    </location>
</feature>
<dbReference type="PANTHER" id="PTHR42852">
    <property type="entry name" value="THIOL:DISULFIDE INTERCHANGE PROTEIN DSBE"/>
    <property type="match status" value="1"/>
</dbReference>
<protein>
    <recommendedName>
        <fullName evidence="2">Thioredoxin domain-containing protein</fullName>
    </recommendedName>
</protein>
<accession>A0A3D5J2S5</accession>
<dbReference type="InterPro" id="IPR036249">
    <property type="entry name" value="Thioredoxin-like_sf"/>
</dbReference>
<evidence type="ECO:0000259" key="2">
    <source>
        <dbReference type="PROSITE" id="PS51352"/>
    </source>
</evidence>
<evidence type="ECO:0000313" key="4">
    <source>
        <dbReference type="Proteomes" id="UP000264330"/>
    </source>
</evidence>
<keyword evidence="1" id="KW-0732">Signal</keyword>
<dbReference type="Pfam" id="PF00578">
    <property type="entry name" value="AhpC-TSA"/>
    <property type="match status" value="1"/>
</dbReference>
<dbReference type="PANTHER" id="PTHR42852:SF17">
    <property type="entry name" value="THIOREDOXIN-LIKE PROTEIN HI_1115"/>
    <property type="match status" value="1"/>
</dbReference>
<proteinExistence type="predicted"/>